<reference evidence="1" key="2">
    <citation type="submission" date="2022-01" db="EMBL/GenBank/DDBJ databases">
        <authorList>
            <person name="Yamashiro T."/>
            <person name="Shiraishi A."/>
            <person name="Satake H."/>
            <person name="Nakayama K."/>
        </authorList>
    </citation>
    <scope>NUCLEOTIDE SEQUENCE</scope>
</reference>
<sequence>MNSVARTLFIDRGEIWNKVSLLAEIKTNRAELMGVIQFLYEIGNKNNIKSIVRRIAFAACLYGIWNERNSRIFKDSKRSYEEVLKSIIEIVRNKLMSLMVKDSTAVRSIEQIWAISMRKVGLKMKDIAV</sequence>
<keyword evidence="2" id="KW-1185">Reference proteome</keyword>
<comment type="caution">
    <text evidence="1">The sequence shown here is derived from an EMBL/GenBank/DDBJ whole genome shotgun (WGS) entry which is preliminary data.</text>
</comment>
<dbReference type="Proteomes" id="UP001151760">
    <property type="component" value="Unassembled WGS sequence"/>
</dbReference>
<protein>
    <recommendedName>
        <fullName evidence="3">Reverse transcriptase</fullName>
    </recommendedName>
</protein>
<dbReference type="EMBL" id="BQNB010014046">
    <property type="protein sequence ID" value="GJT23324.1"/>
    <property type="molecule type" value="Genomic_DNA"/>
</dbReference>
<proteinExistence type="predicted"/>
<reference evidence="1" key="1">
    <citation type="journal article" date="2022" name="Int. J. Mol. Sci.">
        <title>Draft Genome of Tanacetum Coccineum: Genomic Comparison of Closely Related Tanacetum-Family Plants.</title>
        <authorList>
            <person name="Yamashiro T."/>
            <person name="Shiraishi A."/>
            <person name="Nakayama K."/>
            <person name="Satake H."/>
        </authorList>
    </citation>
    <scope>NUCLEOTIDE SEQUENCE</scope>
</reference>
<accession>A0ABQ5CDN9</accession>
<evidence type="ECO:0008006" key="3">
    <source>
        <dbReference type="Google" id="ProtNLM"/>
    </source>
</evidence>
<evidence type="ECO:0000313" key="2">
    <source>
        <dbReference type="Proteomes" id="UP001151760"/>
    </source>
</evidence>
<gene>
    <name evidence="1" type="ORF">Tco_0893261</name>
</gene>
<evidence type="ECO:0000313" key="1">
    <source>
        <dbReference type="EMBL" id="GJT23324.1"/>
    </source>
</evidence>
<name>A0ABQ5CDN9_9ASTR</name>
<organism evidence="1 2">
    <name type="scientific">Tanacetum coccineum</name>
    <dbReference type="NCBI Taxonomy" id="301880"/>
    <lineage>
        <taxon>Eukaryota</taxon>
        <taxon>Viridiplantae</taxon>
        <taxon>Streptophyta</taxon>
        <taxon>Embryophyta</taxon>
        <taxon>Tracheophyta</taxon>
        <taxon>Spermatophyta</taxon>
        <taxon>Magnoliopsida</taxon>
        <taxon>eudicotyledons</taxon>
        <taxon>Gunneridae</taxon>
        <taxon>Pentapetalae</taxon>
        <taxon>asterids</taxon>
        <taxon>campanulids</taxon>
        <taxon>Asterales</taxon>
        <taxon>Asteraceae</taxon>
        <taxon>Asteroideae</taxon>
        <taxon>Anthemideae</taxon>
        <taxon>Anthemidinae</taxon>
        <taxon>Tanacetum</taxon>
    </lineage>
</organism>